<comment type="caution">
    <text evidence="2">The sequence shown here is derived from an EMBL/GenBank/DDBJ whole genome shotgun (WGS) entry which is preliminary data.</text>
</comment>
<name>A0ABW1QBS5_9CORY</name>
<sequence length="363" mass="39300">MTRIHGLDLARALAIIGMMAAHIGPERFLTDGYPSVLFAVLAGVSMGLIASRSPLLDARLPLLTRAVLLIGLGVLLDALQFGIAVVLIAIGVSYLLLLPLLGWSTRRLLLVLAGLVVLGPLLGAAQHTLYIAWGSEFFSDLLFGPYPLTAWLAYTLLGFLLHRLALHRELWLLVGGVVVFVLAQGIIEVSGFRVGAHDGLNFLGEWLQGAPHSGGLLDVLTSAGLATAVIGVCLLACRVGAIVWATYPLRSLGAMSLTVYVTHVLITSVANGTVVSFDGLSGEVYSDYVPEEYSEYAWSKYPPELDKGDIYDLPLWPELFLWQLLGFLVFASLWRWRFRRGPAEWAMHRAVGSTAGGQPEKLT</sequence>
<keyword evidence="1" id="KW-0812">Transmembrane</keyword>
<evidence type="ECO:0000256" key="1">
    <source>
        <dbReference type="SAM" id="Phobius"/>
    </source>
</evidence>
<proteinExistence type="predicted"/>
<organism evidence="2 3">
    <name type="scientific">Corynebacterium nasicanis</name>
    <dbReference type="NCBI Taxonomy" id="1448267"/>
    <lineage>
        <taxon>Bacteria</taxon>
        <taxon>Bacillati</taxon>
        <taxon>Actinomycetota</taxon>
        <taxon>Actinomycetes</taxon>
        <taxon>Mycobacteriales</taxon>
        <taxon>Corynebacteriaceae</taxon>
        <taxon>Corynebacterium</taxon>
    </lineage>
</organism>
<dbReference type="EMBL" id="JBHSQE010000003">
    <property type="protein sequence ID" value="MFC6146398.1"/>
    <property type="molecule type" value="Genomic_DNA"/>
</dbReference>
<keyword evidence="1" id="KW-0472">Membrane</keyword>
<feature type="transmembrane region" description="Helical" evidence="1">
    <location>
        <begin position="257"/>
        <end position="277"/>
    </location>
</feature>
<reference evidence="3" key="1">
    <citation type="journal article" date="2019" name="Int. J. Syst. Evol. Microbiol.">
        <title>The Global Catalogue of Microorganisms (GCM) 10K type strain sequencing project: providing services to taxonomists for standard genome sequencing and annotation.</title>
        <authorList>
            <consortium name="The Broad Institute Genomics Platform"/>
            <consortium name="The Broad Institute Genome Sequencing Center for Infectious Disease"/>
            <person name="Wu L."/>
            <person name="Ma J."/>
        </authorList>
    </citation>
    <scope>NUCLEOTIDE SEQUENCE [LARGE SCALE GENOMIC DNA]</scope>
    <source>
        <strain evidence="3">CCUG 51943</strain>
    </source>
</reference>
<dbReference type="Proteomes" id="UP001596244">
    <property type="component" value="Unassembled WGS sequence"/>
</dbReference>
<dbReference type="RefSeq" id="WP_377000904.1">
    <property type="nucleotide sequence ID" value="NZ_JBHSQE010000003.1"/>
</dbReference>
<feature type="transmembrane region" description="Helical" evidence="1">
    <location>
        <begin position="143"/>
        <end position="161"/>
    </location>
</feature>
<feature type="transmembrane region" description="Helical" evidence="1">
    <location>
        <begin position="81"/>
        <end position="101"/>
    </location>
</feature>
<feature type="transmembrane region" description="Helical" evidence="1">
    <location>
        <begin position="170"/>
        <end position="187"/>
    </location>
</feature>
<feature type="transmembrane region" description="Helical" evidence="1">
    <location>
        <begin position="223"/>
        <end position="245"/>
    </location>
</feature>
<evidence type="ECO:0008006" key="4">
    <source>
        <dbReference type="Google" id="ProtNLM"/>
    </source>
</evidence>
<evidence type="ECO:0000313" key="2">
    <source>
        <dbReference type="EMBL" id="MFC6146398.1"/>
    </source>
</evidence>
<keyword evidence="3" id="KW-1185">Reference proteome</keyword>
<feature type="transmembrane region" description="Helical" evidence="1">
    <location>
        <begin position="32"/>
        <end position="51"/>
    </location>
</feature>
<evidence type="ECO:0000313" key="3">
    <source>
        <dbReference type="Proteomes" id="UP001596244"/>
    </source>
</evidence>
<feature type="transmembrane region" description="Helical" evidence="1">
    <location>
        <begin position="108"/>
        <end position="131"/>
    </location>
</feature>
<keyword evidence="1" id="KW-1133">Transmembrane helix</keyword>
<protein>
    <recommendedName>
        <fullName evidence="4">Heparan-alpha-glucosaminide N-acetyltransferase catalytic domain-containing protein</fullName>
    </recommendedName>
</protein>
<feature type="transmembrane region" description="Helical" evidence="1">
    <location>
        <begin position="319"/>
        <end position="338"/>
    </location>
</feature>
<gene>
    <name evidence="2" type="ORF">ACFPUZ_06210</name>
</gene>
<accession>A0ABW1QBS5</accession>